<feature type="transmembrane region" description="Helical" evidence="2">
    <location>
        <begin position="127"/>
        <end position="154"/>
    </location>
</feature>
<organism evidence="3 4">
    <name type="scientific">Micromonospora fiedleri</name>
    <dbReference type="NCBI Taxonomy" id="1157498"/>
    <lineage>
        <taxon>Bacteria</taxon>
        <taxon>Bacillati</taxon>
        <taxon>Actinomycetota</taxon>
        <taxon>Actinomycetes</taxon>
        <taxon>Micromonosporales</taxon>
        <taxon>Micromonosporaceae</taxon>
        <taxon>Micromonospora</taxon>
    </lineage>
</organism>
<keyword evidence="4" id="KW-1185">Reference proteome</keyword>
<evidence type="ECO:0008006" key="5">
    <source>
        <dbReference type="Google" id="ProtNLM"/>
    </source>
</evidence>
<feature type="transmembrane region" description="Helical" evidence="2">
    <location>
        <begin position="236"/>
        <end position="257"/>
    </location>
</feature>
<dbReference type="EMBL" id="JAETXL010000007">
    <property type="protein sequence ID" value="MBL6278573.1"/>
    <property type="molecule type" value="Genomic_DNA"/>
</dbReference>
<proteinExistence type="predicted"/>
<feature type="transmembrane region" description="Helical" evidence="2">
    <location>
        <begin position="199"/>
        <end position="216"/>
    </location>
</feature>
<gene>
    <name evidence="3" type="ORF">JMF97_20650</name>
</gene>
<evidence type="ECO:0000313" key="3">
    <source>
        <dbReference type="EMBL" id="MBL6278573.1"/>
    </source>
</evidence>
<comment type="caution">
    <text evidence="3">The sequence shown here is derived from an EMBL/GenBank/DDBJ whole genome shotgun (WGS) entry which is preliminary data.</text>
</comment>
<evidence type="ECO:0000256" key="2">
    <source>
        <dbReference type="SAM" id="Phobius"/>
    </source>
</evidence>
<accession>A0ABS1USI1</accession>
<feature type="transmembrane region" description="Helical" evidence="2">
    <location>
        <begin position="175"/>
        <end position="193"/>
    </location>
</feature>
<keyword evidence="2" id="KW-0812">Transmembrane</keyword>
<sequence>MPGGPPPWAGYPPYPGQPVGHPQQSAPVYPGQPFHGWYDPAAYGFDPADALVTPPGAGLNGWFSRCWGAVRRGWSLLLPIVVLTQVLPAAALSVLGLIFDPSARWEAELAADSAALPANFGVDLAKWMGVLVAGSLIFGLVQCVGWAAGTWVIARQAAGAQVSLGGAFGYGMRRAFGLWGWTLLLTLIVLLGFCLCFLPGVYAGFALAMAGPVYLFERRDPIGRSHRMLRDRLGLLLGRVALTVGVVIGIGFVAGLVEGLVLVPFGTAPLEAVDTAVGAVLVIVGAALVGLPAHLAQLVGLVVTYAEQRAHEAPVNSGQLAAELG</sequence>
<feature type="transmembrane region" description="Helical" evidence="2">
    <location>
        <begin position="74"/>
        <end position="99"/>
    </location>
</feature>
<dbReference type="RefSeq" id="WP_203223026.1">
    <property type="nucleotide sequence ID" value="NZ_JAETXL010000007.1"/>
</dbReference>
<feature type="transmembrane region" description="Helical" evidence="2">
    <location>
        <begin position="277"/>
        <end position="303"/>
    </location>
</feature>
<name>A0ABS1USI1_9ACTN</name>
<dbReference type="Proteomes" id="UP000661193">
    <property type="component" value="Unassembled WGS sequence"/>
</dbReference>
<reference evidence="3 4" key="1">
    <citation type="submission" date="2021-01" db="EMBL/GenBank/DDBJ databases">
        <title>Genome sequencing of Micromonospora fiedleri MG-37.</title>
        <authorList>
            <person name="Moreland P.E.J."/>
            <person name="Stach J.E.M."/>
        </authorList>
    </citation>
    <scope>NUCLEOTIDE SEQUENCE [LARGE SCALE GENOMIC DNA]</scope>
    <source>
        <strain evidence="3 4">MG-37</strain>
    </source>
</reference>
<evidence type="ECO:0000256" key="1">
    <source>
        <dbReference type="SAM" id="MobiDB-lite"/>
    </source>
</evidence>
<feature type="compositionally biased region" description="Pro residues" evidence="1">
    <location>
        <begin position="1"/>
        <end position="16"/>
    </location>
</feature>
<keyword evidence="2" id="KW-0472">Membrane</keyword>
<feature type="region of interest" description="Disordered" evidence="1">
    <location>
        <begin position="1"/>
        <end position="25"/>
    </location>
</feature>
<evidence type="ECO:0000313" key="4">
    <source>
        <dbReference type="Proteomes" id="UP000661193"/>
    </source>
</evidence>
<protein>
    <recommendedName>
        <fullName evidence="5">Membrane domain of glycerophosphoryl diester phosphodiesterase</fullName>
    </recommendedName>
</protein>
<keyword evidence="2" id="KW-1133">Transmembrane helix</keyword>